<evidence type="ECO:0000259" key="12">
    <source>
        <dbReference type="Pfam" id="PF07992"/>
    </source>
</evidence>
<evidence type="ECO:0000256" key="6">
    <source>
        <dbReference type="ARBA" id="ARBA00022723"/>
    </source>
</evidence>
<evidence type="ECO:0000313" key="13">
    <source>
        <dbReference type="EMBL" id="MBM7798057.1"/>
    </source>
</evidence>
<dbReference type="PANTHER" id="PTHR43809">
    <property type="entry name" value="NITRITE REDUCTASE (NADH) LARGE SUBUNIT"/>
    <property type="match status" value="1"/>
</dbReference>
<keyword evidence="9" id="KW-0411">Iron-sulfur</keyword>
<feature type="compositionally biased region" description="Basic and acidic residues" evidence="10">
    <location>
        <begin position="495"/>
        <end position="505"/>
    </location>
</feature>
<accession>A0ABS2RHM8</accession>
<dbReference type="Gene3D" id="1.10.10.1100">
    <property type="entry name" value="BFD-like [2Fe-2S]-binding domain"/>
    <property type="match status" value="1"/>
</dbReference>
<evidence type="ECO:0000256" key="1">
    <source>
        <dbReference type="ARBA" id="ARBA00001929"/>
    </source>
</evidence>
<dbReference type="SUPFAM" id="SSF51905">
    <property type="entry name" value="FAD/NAD(P)-binding domain"/>
    <property type="match status" value="2"/>
</dbReference>
<dbReference type="InterPro" id="IPR052034">
    <property type="entry name" value="NasD-like"/>
</dbReference>
<comment type="cofactor">
    <cofactor evidence="2">
        <name>[4Fe-4S] cluster</name>
        <dbReference type="ChEBI" id="CHEBI:49883"/>
    </cofactor>
</comment>
<feature type="region of interest" description="Disordered" evidence="10">
    <location>
        <begin position="490"/>
        <end position="523"/>
    </location>
</feature>
<comment type="cofactor">
    <cofactor evidence="1">
        <name>siroheme</name>
        <dbReference type="ChEBI" id="CHEBI:60052"/>
    </cofactor>
</comment>
<dbReference type="InterPro" id="IPR023753">
    <property type="entry name" value="FAD/NAD-binding_dom"/>
</dbReference>
<dbReference type="EC" id="1.7.99.4" evidence="13"/>
<dbReference type="RefSeq" id="WP_204916664.1">
    <property type="nucleotide sequence ID" value="NZ_BAAAQP010000011.1"/>
</dbReference>
<evidence type="ECO:0000256" key="9">
    <source>
        <dbReference type="ARBA" id="ARBA00023014"/>
    </source>
</evidence>
<dbReference type="Proteomes" id="UP000704762">
    <property type="component" value="Unassembled WGS sequence"/>
</dbReference>
<evidence type="ECO:0000256" key="3">
    <source>
        <dbReference type="ARBA" id="ARBA00005096"/>
    </source>
</evidence>
<evidence type="ECO:0000256" key="10">
    <source>
        <dbReference type="SAM" id="MobiDB-lite"/>
    </source>
</evidence>
<evidence type="ECO:0000259" key="11">
    <source>
        <dbReference type="Pfam" id="PF04324"/>
    </source>
</evidence>
<feature type="domain" description="FAD/NAD(P)-binding" evidence="12">
    <location>
        <begin position="4"/>
        <end position="295"/>
    </location>
</feature>
<dbReference type="InterPro" id="IPR007419">
    <property type="entry name" value="BFD-like_2Fe2S-bd_dom"/>
</dbReference>
<evidence type="ECO:0000256" key="2">
    <source>
        <dbReference type="ARBA" id="ARBA00001966"/>
    </source>
</evidence>
<keyword evidence="14" id="KW-1185">Reference proteome</keyword>
<dbReference type="EMBL" id="JAFBCF010000001">
    <property type="protein sequence ID" value="MBM7798057.1"/>
    <property type="molecule type" value="Genomic_DNA"/>
</dbReference>
<evidence type="ECO:0000256" key="5">
    <source>
        <dbReference type="ARBA" id="ARBA00022617"/>
    </source>
</evidence>
<dbReference type="PANTHER" id="PTHR43809:SF1">
    <property type="entry name" value="NITRITE REDUCTASE (NADH) LARGE SUBUNIT"/>
    <property type="match status" value="1"/>
</dbReference>
<keyword evidence="8" id="KW-0408">Iron</keyword>
<gene>
    <name evidence="13" type="ORF">JOE57_000978</name>
</gene>
<dbReference type="GO" id="GO:0016491">
    <property type="term" value="F:oxidoreductase activity"/>
    <property type="evidence" value="ECO:0007669"/>
    <property type="project" value="UniProtKB-KW"/>
</dbReference>
<evidence type="ECO:0000256" key="4">
    <source>
        <dbReference type="ARBA" id="ARBA00010429"/>
    </source>
</evidence>
<comment type="caution">
    <text evidence="13">The sequence shown here is derived from an EMBL/GenBank/DDBJ whole genome shotgun (WGS) entry which is preliminary data.</text>
</comment>
<dbReference type="InterPro" id="IPR036188">
    <property type="entry name" value="FAD/NAD-bd_sf"/>
</dbReference>
<dbReference type="Gene3D" id="3.50.50.60">
    <property type="entry name" value="FAD/NAD(P)-binding domain"/>
    <property type="match status" value="2"/>
</dbReference>
<comment type="pathway">
    <text evidence="3">Nitrogen metabolism; nitrate reduction (assimilation).</text>
</comment>
<keyword evidence="5" id="KW-0349">Heme</keyword>
<protein>
    <submittedName>
        <fullName evidence="13">Assimilatory nitrate reductase electron transfer subunit</fullName>
        <ecNumber evidence="13">1.7.99.4</ecNumber>
    </submittedName>
</protein>
<dbReference type="InterPro" id="IPR041854">
    <property type="entry name" value="BFD-like_2Fe2S-bd_dom_sf"/>
</dbReference>
<comment type="similarity">
    <text evidence="4">Belongs to the nitrite and sulfite reductase 4Fe-4S domain family.</text>
</comment>
<evidence type="ECO:0000313" key="14">
    <source>
        <dbReference type="Proteomes" id="UP000704762"/>
    </source>
</evidence>
<keyword evidence="6" id="KW-0479">Metal-binding</keyword>
<reference evidence="13 14" key="1">
    <citation type="submission" date="2021-01" db="EMBL/GenBank/DDBJ databases">
        <title>Sequencing the genomes of 1000 actinobacteria strains.</title>
        <authorList>
            <person name="Klenk H.-P."/>
        </authorList>
    </citation>
    <scope>NUCLEOTIDE SEQUENCE [LARGE SCALE GENOMIC DNA]</scope>
    <source>
        <strain evidence="13 14">DSM 18662</strain>
    </source>
</reference>
<sequence length="523" mass="54322">MTTRIVVVGHGMVGSRFVEDLLRRDHDRQYDITVLGAEGYEPYNRVLLSDVVAGRVEVTGLVLPGAADERVRVLRGVGARRIDRRARLVVASDGSRHAYDRLVLATGSRARIPDLPGLERPGDPTAGDLPGLPAGIHPLRTLDDAREIVAATVNAGIAVVLGAGVLGLEVACGLARRGLQVTVIHGNPTPMDRQLDTGAGQTVAASLTGMGIQQRMSAKIDEVLVSDGRLAGIRLVGGEQVPAELLVLACGTEPETRLAADAGLAVGRGVIVSEALSSPTDDNVFAIGDCAQPPEGSSGLIAQGWDQARQLAARLTRTAHATSAAAPRNDVVRVKAHGLEVVAMGVCGERRVNDPTHRTLRLSDPDQGRHLEVVVAGGLLVGATCVGSPAVGADLVSAFTRGTPVPADPAQLLIRSLAPAATPATSPTHIPDRATICNCNGVRKKDIVSAWRSGARAVSEVACATRATTGCGTCTNAVCGIVDWLASVDPQPDESPSHPRSERGEQGVTPGKHHLHTAEITAG</sequence>
<evidence type="ECO:0000256" key="7">
    <source>
        <dbReference type="ARBA" id="ARBA00023002"/>
    </source>
</evidence>
<dbReference type="Pfam" id="PF07992">
    <property type="entry name" value="Pyr_redox_2"/>
    <property type="match status" value="1"/>
</dbReference>
<keyword evidence="7 13" id="KW-0560">Oxidoreductase</keyword>
<dbReference type="Pfam" id="PF04324">
    <property type="entry name" value="Fer2_BFD"/>
    <property type="match status" value="1"/>
</dbReference>
<evidence type="ECO:0000256" key="8">
    <source>
        <dbReference type="ARBA" id="ARBA00023004"/>
    </source>
</evidence>
<name>A0ABS2RHM8_9ACTN</name>
<dbReference type="PRINTS" id="PR00368">
    <property type="entry name" value="FADPNR"/>
</dbReference>
<feature type="domain" description="BFD-like [2Fe-2S]-binding" evidence="11">
    <location>
        <begin position="436"/>
        <end position="482"/>
    </location>
</feature>
<proteinExistence type="inferred from homology"/>
<organism evidence="13 14">
    <name type="scientific">Microlunatus panaciterrae</name>
    <dbReference type="NCBI Taxonomy" id="400768"/>
    <lineage>
        <taxon>Bacteria</taxon>
        <taxon>Bacillati</taxon>
        <taxon>Actinomycetota</taxon>
        <taxon>Actinomycetes</taxon>
        <taxon>Propionibacteriales</taxon>
        <taxon>Propionibacteriaceae</taxon>
        <taxon>Microlunatus</taxon>
    </lineage>
</organism>